<keyword evidence="2" id="KW-1185">Reference proteome</keyword>
<dbReference type="AlphaFoldDB" id="A0AAV9LDH7"/>
<reference evidence="1 2" key="1">
    <citation type="submission" date="2023-10" db="EMBL/GenBank/DDBJ databases">
        <title>Genome-Wide Identification Analysis in wild type Solanum Pinnatisectum Reveals Some Genes Defensing Phytophthora Infestans.</title>
        <authorList>
            <person name="Sun C."/>
        </authorList>
    </citation>
    <scope>NUCLEOTIDE SEQUENCE [LARGE SCALE GENOMIC DNA]</scope>
    <source>
        <strain evidence="1">LQN</strain>
        <tissue evidence="1">Leaf</tissue>
    </source>
</reference>
<accession>A0AAV9LDH7</accession>
<evidence type="ECO:0000313" key="2">
    <source>
        <dbReference type="Proteomes" id="UP001311915"/>
    </source>
</evidence>
<name>A0AAV9LDH7_9SOLN</name>
<dbReference type="EMBL" id="JAWPEI010000006">
    <property type="protein sequence ID" value="KAK4723328.1"/>
    <property type="molecule type" value="Genomic_DNA"/>
</dbReference>
<comment type="caution">
    <text evidence="1">The sequence shown here is derived from an EMBL/GenBank/DDBJ whole genome shotgun (WGS) entry which is preliminary data.</text>
</comment>
<sequence>MTKGGIGMVLAPEYSDNKRKTKKKIKIVMIQFPLFDRTTPNSIIFTPQFCNLELYTSCYKSDSHILLLLHK</sequence>
<gene>
    <name evidence="1" type="ORF">R3W88_026107</name>
</gene>
<protein>
    <submittedName>
        <fullName evidence="1">Uncharacterized protein</fullName>
    </submittedName>
</protein>
<proteinExistence type="predicted"/>
<organism evidence="1 2">
    <name type="scientific">Solanum pinnatisectum</name>
    <name type="common">tansyleaf nightshade</name>
    <dbReference type="NCBI Taxonomy" id="50273"/>
    <lineage>
        <taxon>Eukaryota</taxon>
        <taxon>Viridiplantae</taxon>
        <taxon>Streptophyta</taxon>
        <taxon>Embryophyta</taxon>
        <taxon>Tracheophyta</taxon>
        <taxon>Spermatophyta</taxon>
        <taxon>Magnoliopsida</taxon>
        <taxon>eudicotyledons</taxon>
        <taxon>Gunneridae</taxon>
        <taxon>Pentapetalae</taxon>
        <taxon>asterids</taxon>
        <taxon>lamiids</taxon>
        <taxon>Solanales</taxon>
        <taxon>Solanaceae</taxon>
        <taxon>Solanoideae</taxon>
        <taxon>Solaneae</taxon>
        <taxon>Solanum</taxon>
    </lineage>
</organism>
<dbReference type="Proteomes" id="UP001311915">
    <property type="component" value="Unassembled WGS sequence"/>
</dbReference>
<evidence type="ECO:0000313" key="1">
    <source>
        <dbReference type="EMBL" id="KAK4723328.1"/>
    </source>
</evidence>